<evidence type="ECO:0000256" key="7">
    <source>
        <dbReference type="ARBA" id="ARBA00035436"/>
    </source>
</evidence>
<dbReference type="SUPFAM" id="SSF57829">
    <property type="entry name" value="Zn-binding ribosomal proteins"/>
    <property type="match status" value="1"/>
</dbReference>
<dbReference type="GO" id="GO:0005840">
    <property type="term" value="C:ribosome"/>
    <property type="evidence" value="ECO:0007669"/>
    <property type="project" value="UniProtKB-KW"/>
</dbReference>
<dbReference type="RefSeq" id="XP_026294398.1">
    <property type="nucleotide sequence ID" value="XM_026438613.2"/>
</dbReference>
<dbReference type="GO" id="GO:0005739">
    <property type="term" value="C:mitochondrion"/>
    <property type="evidence" value="ECO:0007669"/>
    <property type="project" value="UniProtKB-SubCell"/>
</dbReference>
<dbReference type="Gene3D" id="2.20.28.120">
    <property type="entry name" value="Ribosomal protein L33"/>
    <property type="match status" value="1"/>
</dbReference>
<dbReference type="OrthoDB" id="275534at2759"/>
<name>A0A6J1TM80_FRAOC</name>
<evidence type="ECO:0000256" key="1">
    <source>
        <dbReference type="ARBA" id="ARBA00004173"/>
    </source>
</evidence>
<keyword evidence="5" id="KW-0687">Ribonucleoprotein</keyword>
<keyword evidence="4" id="KW-0496">Mitochondrion</keyword>
<proteinExistence type="inferred from homology"/>
<reference evidence="9 10" key="1">
    <citation type="submission" date="2025-04" db="UniProtKB">
        <authorList>
            <consortium name="RefSeq"/>
        </authorList>
    </citation>
    <scope>IDENTIFICATION</scope>
    <source>
        <tissue evidence="9 10">Whole organism</tissue>
    </source>
</reference>
<evidence type="ECO:0000313" key="9">
    <source>
        <dbReference type="RefSeq" id="XP_026294390.1"/>
    </source>
</evidence>
<evidence type="ECO:0000256" key="2">
    <source>
        <dbReference type="ARBA" id="ARBA00007596"/>
    </source>
</evidence>
<keyword evidence="8" id="KW-1185">Reference proteome</keyword>
<evidence type="ECO:0000256" key="5">
    <source>
        <dbReference type="ARBA" id="ARBA00023274"/>
    </source>
</evidence>
<comment type="similarity">
    <text evidence="2">Belongs to the bacterial ribosomal protein bL33 family.</text>
</comment>
<gene>
    <name evidence="9 10" type="primary">LOC113218306</name>
</gene>
<accession>A0A6J1TM80</accession>
<dbReference type="Proteomes" id="UP000504606">
    <property type="component" value="Unplaced"/>
</dbReference>
<sequence length="86" mass="10047">MFITALLRAKVKTRNVLVMCESIASGHRVNVLRERNADKLEFIRFDPTIQQESLYRELKKLKSVTMLTKEQRTKSKGPLNWVAEEL</sequence>
<evidence type="ECO:0000256" key="3">
    <source>
        <dbReference type="ARBA" id="ARBA00022980"/>
    </source>
</evidence>
<evidence type="ECO:0000256" key="4">
    <source>
        <dbReference type="ARBA" id="ARBA00023128"/>
    </source>
</evidence>
<dbReference type="GO" id="GO:0006412">
    <property type="term" value="P:translation"/>
    <property type="evidence" value="ECO:0007669"/>
    <property type="project" value="InterPro"/>
</dbReference>
<evidence type="ECO:0000256" key="6">
    <source>
        <dbReference type="ARBA" id="ARBA00035275"/>
    </source>
</evidence>
<evidence type="ECO:0000313" key="8">
    <source>
        <dbReference type="Proteomes" id="UP000504606"/>
    </source>
</evidence>
<keyword evidence="3 9" id="KW-0689">Ribosomal protein</keyword>
<dbReference type="GeneID" id="113218306"/>
<evidence type="ECO:0000313" key="10">
    <source>
        <dbReference type="RefSeq" id="XP_026294398.1"/>
    </source>
</evidence>
<dbReference type="KEGG" id="foc:113218306"/>
<dbReference type="PANTHER" id="PTHR47037">
    <property type="entry name" value="39S RIBOSOMAL PROTEIN L33, MITOCHONDRIAL"/>
    <property type="match status" value="1"/>
</dbReference>
<protein>
    <recommendedName>
        <fullName evidence="6">Large ribosomal subunit protein bL33m</fullName>
    </recommendedName>
    <alternativeName>
        <fullName evidence="7">39S ribosomal protein L33, mitochondrial</fullName>
    </alternativeName>
</protein>
<comment type="subcellular location">
    <subcellularLocation>
        <location evidence="1">Mitochondrion</location>
    </subcellularLocation>
</comment>
<dbReference type="RefSeq" id="XP_026294390.1">
    <property type="nucleotide sequence ID" value="XM_026438605.2"/>
</dbReference>
<dbReference type="CTD" id="9553"/>
<dbReference type="PANTHER" id="PTHR47037:SF1">
    <property type="entry name" value="LARGE RIBOSOMAL SUBUNIT PROTEIN BL33M"/>
    <property type="match status" value="1"/>
</dbReference>
<dbReference type="GO" id="GO:1990904">
    <property type="term" value="C:ribonucleoprotein complex"/>
    <property type="evidence" value="ECO:0007669"/>
    <property type="project" value="UniProtKB-KW"/>
</dbReference>
<dbReference type="InterPro" id="IPR038584">
    <property type="entry name" value="Ribosomal_bL33_sf"/>
</dbReference>
<dbReference type="InterPro" id="IPR011332">
    <property type="entry name" value="Ribosomal_zn-bd"/>
</dbReference>
<dbReference type="AlphaFoldDB" id="A0A6J1TM80"/>
<dbReference type="InterPro" id="IPR052008">
    <property type="entry name" value="Mitoribosomal_protein_bL33"/>
</dbReference>
<organism evidence="8 10">
    <name type="scientific">Frankliniella occidentalis</name>
    <name type="common">Western flower thrips</name>
    <name type="synonym">Euthrips occidentalis</name>
    <dbReference type="NCBI Taxonomy" id="133901"/>
    <lineage>
        <taxon>Eukaryota</taxon>
        <taxon>Metazoa</taxon>
        <taxon>Ecdysozoa</taxon>
        <taxon>Arthropoda</taxon>
        <taxon>Hexapoda</taxon>
        <taxon>Insecta</taxon>
        <taxon>Pterygota</taxon>
        <taxon>Neoptera</taxon>
        <taxon>Paraneoptera</taxon>
        <taxon>Thysanoptera</taxon>
        <taxon>Terebrantia</taxon>
        <taxon>Thripoidea</taxon>
        <taxon>Thripidae</taxon>
        <taxon>Frankliniella</taxon>
    </lineage>
</organism>